<dbReference type="AlphaFoldDB" id="I4DNL8"/>
<evidence type="ECO:0000313" key="2">
    <source>
        <dbReference type="EMBL" id="BAM19508.1"/>
    </source>
</evidence>
<feature type="region of interest" description="Disordered" evidence="1">
    <location>
        <begin position="26"/>
        <end position="49"/>
    </location>
</feature>
<sequence length="127" mass="14128">MATRPSSAMFGGYPTLPPVPLPRMGMHGHHTSTMNTGTSRPNTASHHNMYGYTNHMAESTSSEASSHVQDRTDLLVPRPKSRARSMHNQNGIYYDVEYENNPEPIYGSKGIPLSTYTVSRGPPFYRT</sequence>
<name>I4DNL8_PAPXU</name>
<dbReference type="EMBL" id="AK402997">
    <property type="protein sequence ID" value="BAM19508.1"/>
    <property type="molecule type" value="mRNA"/>
</dbReference>
<feature type="compositionally biased region" description="Polar residues" evidence="1">
    <location>
        <begin position="31"/>
        <end position="46"/>
    </location>
</feature>
<proteinExistence type="evidence at transcript level"/>
<accession>I4DNL8</accession>
<evidence type="ECO:0000256" key="1">
    <source>
        <dbReference type="SAM" id="MobiDB-lite"/>
    </source>
</evidence>
<protein>
    <submittedName>
        <fullName evidence="2">Uncharacterized protein</fullName>
    </submittedName>
</protein>
<organism evidence="2">
    <name type="scientific">Papilio xuthus</name>
    <name type="common">Asian swallowtail butterfly</name>
    <dbReference type="NCBI Taxonomy" id="66420"/>
    <lineage>
        <taxon>Eukaryota</taxon>
        <taxon>Metazoa</taxon>
        <taxon>Ecdysozoa</taxon>
        <taxon>Arthropoda</taxon>
        <taxon>Hexapoda</taxon>
        <taxon>Insecta</taxon>
        <taxon>Pterygota</taxon>
        <taxon>Neoptera</taxon>
        <taxon>Endopterygota</taxon>
        <taxon>Lepidoptera</taxon>
        <taxon>Glossata</taxon>
        <taxon>Ditrysia</taxon>
        <taxon>Papilionoidea</taxon>
        <taxon>Papilionidae</taxon>
        <taxon>Papilioninae</taxon>
        <taxon>Papilio</taxon>
    </lineage>
</organism>
<reference evidence="2" key="1">
    <citation type="journal article" date="2012" name="BMC Biol.">
        <title>Comprehensive microarray-based analysis for stage-specific larval camouflage pattern-associated genes in the swallowtail butterfly, Papilio xuthus.</title>
        <authorList>
            <person name="Futahashi R."/>
            <person name="Shirataki H."/>
            <person name="Narita T."/>
            <person name="Mita K."/>
            <person name="Fujiwara H."/>
        </authorList>
    </citation>
    <scope>NUCLEOTIDE SEQUENCE</scope>
    <source>
        <tissue evidence="2">Epidermis</tissue>
    </source>
</reference>